<keyword evidence="16" id="KW-1185">Reference proteome</keyword>
<dbReference type="Pfam" id="PF16900">
    <property type="entry name" value="REPA_OB_2"/>
    <property type="match status" value="1"/>
</dbReference>
<evidence type="ECO:0000256" key="4">
    <source>
        <dbReference type="ARBA" id="ARBA00022723"/>
    </source>
</evidence>
<feature type="region of interest" description="Disordered" evidence="10">
    <location>
        <begin position="117"/>
        <end position="168"/>
    </location>
</feature>
<evidence type="ECO:0000256" key="8">
    <source>
        <dbReference type="ARBA" id="ARBA00023242"/>
    </source>
</evidence>
<dbReference type="EMBL" id="KE504160">
    <property type="protein sequence ID" value="EPS99012.1"/>
    <property type="molecule type" value="Genomic_DNA"/>
</dbReference>
<evidence type="ECO:0000259" key="11">
    <source>
        <dbReference type="Pfam" id="PF01336"/>
    </source>
</evidence>
<dbReference type="GO" id="GO:0003677">
    <property type="term" value="F:DNA binding"/>
    <property type="evidence" value="ECO:0007669"/>
    <property type="project" value="UniProtKB-KW"/>
</dbReference>
<dbReference type="CDD" id="cd04475">
    <property type="entry name" value="RPA1_DBD_B"/>
    <property type="match status" value="1"/>
</dbReference>
<evidence type="ECO:0000256" key="1">
    <source>
        <dbReference type="ARBA" id="ARBA00004123"/>
    </source>
</evidence>
<evidence type="ECO:0000313" key="15">
    <source>
        <dbReference type="EMBL" id="EPS99012.1"/>
    </source>
</evidence>
<dbReference type="eggNOG" id="KOG0851">
    <property type="taxonomic scope" value="Eukaryota"/>
</dbReference>
<dbReference type="CDD" id="cd04474">
    <property type="entry name" value="RPA1_DBD_A"/>
    <property type="match status" value="1"/>
</dbReference>
<evidence type="ECO:0000256" key="2">
    <source>
        <dbReference type="ARBA" id="ARBA00005690"/>
    </source>
</evidence>
<dbReference type="InterPro" id="IPR012340">
    <property type="entry name" value="NA-bd_OB-fold"/>
</dbReference>
<accession>S8E2K2</accession>
<gene>
    <name evidence="15" type="ORF">FOMPIDRAFT_1147992</name>
</gene>
<comment type="function">
    <text evidence="9">As part of the replication protein A (RPA/RP-A), a single-stranded DNA-binding heterotrimeric complex, may play an essential role in DNA replication, recombination and repair. Binds and stabilizes single-stranded DNA intermediates, preventing complementary DNA reannealing and recruiting different proteins involved in DNA metabolism.</text>
</comment>
<dbReference type="HOGENOM" id="CLU_012393_2_1_1"/>
<dbReference type="FunFam" id="2.40.50.140:FF:000064">
    <property type="entry name" value="Replication protein A subunit"/>
    <property type="match status" value="1"/>
</dbReference>
<dbReference type="PANTHER" id="PTHR47165:SF4">
    <property type="entry name" value="OS03G0429900 PROTEIN"/>
    <property type="match status" value="1"/>
</dbReference>
<dbReference type="Pfam" id="PF01336">
    <property type="entry name" value="tRNA_anti-codon"/>
    <property type="match status" value="1"/>
</dbReference>
<dbReference type="GO" id="GO:0005662">
    <property type="term" value="C:DNA replication factor A complex"/>
    <property type="evidence" value="ECO:0007669"/>
    <property type="project" value="UniProtKB-ARBA"/>
</dbReference>
<dbReference type="Pfam" id="PF04057">
    <property type="entry name" value="Rep-A_N"/>
    <property type="match status" value="1"/>
</dbReference>
<keyword evidence="4 9" id="KW-0479">Metal-binding</keyword>
<dbReference type="FunFam" id="2.40.50.140:FF:000041">
    <property type="entry name" value="Replication protein A subunit"/>
    <property type="match status" value="1"/>
</dbReference>
<dbReference type="GO" id="GO:0008270">
    <property type="term" value="F:zinc ion binding"/>
    <property type="evidence" value="ECO:0007669"/>
    <property type="project" value="UniProtKB-KW"/>
</dbReference>
<keyword evidence="8 9" id="KW-0539">Nucleus</keyword>
<dbReference type="FunFam" id="2.40.50.140:FF:000117">
    <property type="entry name" value="Replication protein A subunit"/>
    <property type="match status" value="1"/>
</dbReference>
<dbReference type="AlphaFoldDB" id="S8E2K2"/>
<dbReference type="Gene3D" id="2.40.50.140">
    <property type="entry name" value="Nucleic acid-binding proteins"/>
    <property type="match status" value="4"/>
</dbReference>
<dbReference type="CDD" id="cd04477">
    <property type="entry name" value="RPA1N"/>
    <property type="match status" value="1"/>
</dbReference>
<evidence type="ECO:0000256" key="6">
    <source>
        <dbReference type="ARBA" id="ARBA00022833"/>
    </source>
</evidence>
<dbReference type="STRING" id="743788.S8E2K2"/>
<evidence type="ECO:0000313" key="16">
    <source>
        <dbReference type="Proteomes" id="UP000015241"/>
    </source>
</evidence>
<evidence type="ECO:0000256" key="9">
    <source>
        <dbReference type="RuleBase" id="RU364130"/>
    </source>
</evidence>
<protein>
    <recommendedName>
        <fullName evidence="9">Replication protein A subunit</fullName>
    </recommendedName>
</protein>
<evidence type="ECO:0000259" key="14">
    <source>
        <dbReference type="Pfam" id="PF16900"/>
    </source>
</evidence>
<dbReference type="InterPro" id="IPR004591">
    <property type="entry name" value="Rfa1"/>
</dbReference>
<evidence type="ECO:0000256" key="5">
    <source>
        <dbReference type="ARBA" id="ARBA00022771"/>
    </source>
</evidence>
<keyword evidence="3 9" id="KW-0235">DNA replication</keyword>
<evidence type="ECO:0000256" key="3">
    <source>
        <dbReference type="ARBA" id="ARBA00022705"/>
    </source>
</evidence>
<dbReference type="InterPro" id="IPR013955">
    <property type="entry name" value="Rep_factor-A_C"/>
</dbReference>
<dbReference type="InterPro" id="IPR004365">
    <property type="entry name" value="NA-bd_OB_tRNA"/>
</dbReference>
<reference evidence="15 16" key="1">
    <citation type="journal article" date="2012" name="Science">
        <title>The Paleozoic origin of enzymatic lignin decomposition reconstructed from 31 fungal genomes.</title>
        <authorList>
            <person name="Floudas D."/>
            <person name="Binder M."/>
            <person name="Riley R."/>
            <person name="Barry K."/>
            <person name="Blanchette R.A."/>
            <person name="Henrissat B."/>
            <person name="Martinez A.T."/>
            <person name="Otillar R."/>
            <person name="Spatafora J.W."/>
            <person name="Yadav J.S."/>
            <person name="Aerts A."/>
            <person name="Benoit I."/>
            <person name="Boyd A."/>
            <person name="Carlson A."/>
            <person name="Copeland A."/>
            <person name="Coutinho P.M."/>
            <person name="de Vries R.P."/>
            <person name="Ferreira P."/>
            <person name="Findley K."/>
            <person name="Foster B."/>
            <person name="Gaskell J."/>
            <person name="Glotzer D."/>
            <person name="Gorecki P."/>
            <person name="Heitman J."/>
            <person name="Hesse C."/>
            <person name="Hori C."/>
            <person name="Igarashi K."/>
            <person name="Jurgens J.A."/>
            <person name="Kallen N."/>
            <person name="Kersten P."/>
            <person name="Kohler A."/>
            <person name="Kuees U."/>
            <person name="Kumar T.K.A."/>
            <person name="Kuo A."/>
            <person name="LaButti K."/>
            <person name="Larrondo L.F."/>
            <person name="Lindquist E."/>
            <person name="Ling A."/>
            <person name="Lombard V."/>
            <person name="Lucas S."/>
            <person name="Lundell T."/>
            <person name="Martin R."/>
            <person name="McLaughlin D.J."/>
            <person name="Morgenstern I."/>
            <person name="Morin E."/>
            <person name="Murat C."/>
            <person name="Nagy L.G."/>
            <person name="Nolan M."/>
            <person name="Ohm R.A."/>
            <person name="Patyshakuliyeva A."/>
            <person name="Rokas A."/>
            <person name="Ruiz-Duenas F.J."/>
            <person name="Sabat G."/>
            <person name="Salamov A."/>
            <person name="Samejima M."/>
            <person name="Schmutz J."/>
            <person name="Slot J.C."/>
            <person name="St John F."/>
            <person name="Stenlid J."/>
            <person name="Sun H."/>
            <person name="Sun S."/>
            <person name="Syed K."/>
            <person name="Tsang A."/>
            <person name="Wiebenga A."/>
            <person name="Young D."/>
            <person name="Pisabarro A."/>
            <person name="Eastwood D.C."/>
            <person name="Martin F."/>
            <person name="Cullen D."/>
            <person name="Grigoriev I.V."/>
            <person name="Hibbett D.S."/>
        </authorList>
    </citation>
    <scope>NUCLEOTIDE SEQUENCE</scope>
    <source>
        <strain evidence="16">FP-58527</strain>
    </source>
</reference>
<dbReference type="SUPFAM" id="SSF50249">
    <property type="entry name" value="Nucleic acid-binding proteins"/>
    <property type="match status" value="4"/>
</dbReference>
<dbReference type="InterPro" id="IPR007199">
    <property type="entry name" value="Rep_factor-A_N"/>
</dbReference>
<dbReference type="GO" id="GO:0006310">
    <property type="term" value="P:DNA recombination"/>
    <property type="evidence" value="ECO:0007669"/>
    <property type="project" value="InterPro"/>
</dbReference>
<keyword evidence="6 9" id="KW-0862">Zinc</keyword>
<dbReference type="CDD" id="cd04476">
    <property type="entry name" value="RPA1_DBD_C"/>
    <property type="match status" value="1"/>
</dbReference>
<dbReference type="Pfam" id="PF08646">
    <property type="entry name" value="Rep_fac-A_C"/>
    <property type="match status" value="1"/>
</dbReference>
<dbReference type="Proteomes" id="UP000015241">
    <property type="component" value="Unassembled WGS sequence"/>
</dbReference>
<comment type="subunit">
    <text evidence="9">Component of the heterotrimeric canonical replication protein A complex (RPA).</text>
</comment>
<dbReference type="FunCoup" id="S8E2K2">
    <property type="interactions" value="728"/>
</dbReference>
<dbReference type="FunFam" id="2.40.50.140:FF:000090">
    <property type="entry name" value="Replication protein A subunit"/>
    <property type="match status" value="1"/>
</dbReference>
<dbReference type="OrthoDB" id="1751331at2759"/>
<proteinExistence type="inferred from homology"/>
<sequence>MATEPQLTAGVCARLEDLSNIDDDLLNSKPTIQFLSFKKVPPTTGIAATVDRYRIIISDGENFLQAMLATQLNHLIDEGEIKKHSIVVIEKFSCNLVQEKRLLIVLALSVVAKDATKIGNPTAPPTNGTPAANTTPAPGAATTAPTSSTTPAPATTQQQPRQQGRAGRATVYPIESLSPYQNNWTIKARVVQKSEIKTWSNQRGEGKLFSVTLMDETGEIKATGFNQAVDELYDKIQEGKVYFISRARVNMAKKKFSNVNNEYELNFERNTEVEECADTTNVPTIRYNFVELAKLTDLTKDAVCDVVGVVKEVTPLTELVSKAGKTLQKRELTLVDRSGYAVRLTLWGKQAESFVGDDQPVVAIKAANVSDFGGRSLSMFSTSIMQVNPDIPEAHALRGWYDAAGSGQTYQAYSNANAGAGGFAQFDRAEVLPLNEVKTRELGTSDKVDTFCARATIMHIKTDTIAYPACQTQGCNKKVLEGHDGWRCEKCNKSWDKPNYRYIFPMACSDYSGQAWLQGFNEVGEVLFGMPANDAIEIRERDDIEFTKVVEKAVGTSYNFTCRARQETFNDMTRVRYTIQKIIPLNYREEGKYLADLLRRSDWGKA</sequence>
<comment type="similarity">
    <text evidence="2 9">Belongs to the replication factor A protein 1 family.</text>
</comment>
<dbReference type="GO" id="GO:0007004">
    <property type="term" value="P:telomere maintenance via telomerase"/>
    <property type="evidence" value="ECO:0007669"/>
    <property type="project" value="UniProtKB-ARBA"/>
</dbReference>
<feature type="domain" description="Replication factor A C-terminal" evidence="13">
    <location>
        <begin position="452"/>
        <end position="594"/>
    </location>
</feature>
<keyword evidence="7 9" id="KW-0238">DNA-binding</keyword>
<feature type="domain" description="OB" evidence="11">
    <location>
        <begin position="184"/>
        <end position="264"/>
    </location>
</feature>
<dbReference type="NCBIfam" id="TIGR00617">
    <property type="entry name" value="rpa1"/>
    <property type="match status" value="1"/>
</dbReference>
<dbReference type="InterPro" id="IPR047192">
    <property type="entry name" value="Euk_RPA1_DBD_C"/>
</dbReference>
<organism evidence="15 16">
    <name type="scientific">Fomitopsis schrenkii</name>
    <name type="common">Brown rot fungus</name>
    <dbReference type="NCBI Taxonomy" id="2126942"/>
    <lineage>
        <taxon>Eukaryota</taxon>
        <taxon>Fungi</taxon>
        <taxon>Dikarya</taxon>
        <taxon>Basidiomycota</taxon>
        <taxon>Agaricomycotina</taxon>
        <taxon>Agaricomycetes</taxon>
        <taxon>Polyporales</taxon>
        <taxon>Fomitopsis</taxon>
    </lineage>
</organism>
<comment type="subcellular location">
    <subcellularLocation>
        <location evidence="1 9">Nucleus</location>
    </subcellularLocation>
</comment>
<dbReference type="GO" id="GO:0000781">
    <property type="term" value="C:chromosome, telomeric region"/>
    <property type="evidence" value="ECO:0007669"/>
    <property type="project" value="UniProtKB-ARBA"/>
</dbReference>
<dbReference type="PANTHER" id="PTHR47165">
    <property type="entry name" value="OS03G0429900 PROTEIN"/>
    <property type="match status" value="1"/>
</dbReference>
<dbReference type="InParanoid" id="S8E2K2"/>
<evidence type="ECO:0000256" key="7">
    <source>
        <dbReference type="ARBA" id="ARBA00023125"/>
    </source>
</evidence>
<feature type="domain" description="Replication factor-A protein 1 N-terminal" evidence="12">
    <location>
        <begin position="24"/>
        <end position="112"/>
    </location>
</feature>
<name>S8E2K2_FOMSC</name>
<evidence type="ECO:0000259" key="12">
    <source>
        <dbReference type="Pfam" id="PF04057"/>
    </source>
</evidence>
<evidence type="ECO:0000259" key="13">
    <source>
        <dbReference type="Pfam" id="PF08646"/>
    </source>
</evidence>
<dbReference type="GO" id="GO:0006260">
    <property type="term" value="P:DNA replication"/>
    <property type="evidence" value="ECO:0007669"/>
    <property type="project" value="UniProtKB-KW"/>
</dbReference>
<dbReference type="GO" id="GO:0006281">
    <property type="term" value="P:DNA repair"/>
    <property type="evidence" value="ECO:0007669"/>
    <property type="project" value="InterPro"/>
</dbReference>
<keyword evidence="5 9" id="KW-0863">Zinc-finger</keyword>
<evidence type="ECO:0000256" key="10">
    <source>
        <dbReference type="SAM" id="MobiDB-lite"/>
    </source>
</evidence>
<feature type="domain" description="Replication protein A OB" evidence="14">
    <location>
        <begin position="293"/>
        <end position="388"/>
    </location>
</feature>
<dbReference type="InterPro" id="IPR031657">
    <property type="entry name" value="REPA_OB_2"/>
</dbReference>
<feature type="compositionally biased region" description="Low complexity" evidence="10">
    <location>
        <begin position="119"/>
        <end position="168"/>
    </location>
</feature>